<dbReference type="Gene3D" id="3.40.250.10">
    <property type="entry name" value="Rhodanese-like domain"/>
    <property type="match status" value="1"/>
</dbReference>
<dbReference type="PANTHER" id="PTHR43031">
    <property type="entry name" value="FAD-DEPENDENT OXIDOREDUCTASE"/>
    <property type="match status" value="1"/>
</dbReference>
<reference evidence="3" key="1">
    <citation type="submission" date="2015-12" db="EMBL/GenBank/DDBJ databases">
        <authorList>
            <person name="Tikhonova T.V."/>
            <person name="Pavlov A.R."/>
            <person name="Beletsky A.V."/>
            <person name="Mardanov A.V."/>
            <person name="Sorokin D.Y."/>
            <person name="Ravin N.V."/>
            <person name="Popov V.O."/>
        </authorList>
    </citation>
    <scope>NUCLEOTIDE SEQUENCE</scope>
    <source>
        <strain evidence="3">DSM 14787</strain>
    </source>
</reference>
<dbReference type="STRING" id="1255043.TVNIR_3729"/>
<keyword evidence="1" id="KW-0472">Membrane</keyword>
<protein>
    <submittedName>
        <fullName evidence="3">Rhodanese domain protein</fullName>
    </submittedName>
</protein>
<keyword evidence="1" id="KW-0812">Transmembrane</keyword>
<dbReference type="PATRIC" id="fig|1255043.3.peg.3763"/>
<sequence>MIERLPEFLGNHPLLTGALIAVVALILYTEFQRATRKYRALPPSEAVRVMNREGALVLDVREDNELTGGRIGSSRHIPLGVLKKRIADIERYKESPVVVYCRSGARSAVAASQLVSAGFTDVTNLQGGIQAWQSAGLPVKKK</sequence>
<evidence type="ECO:0000313" key="4">
    <source>
        <dbReference type="Proteomes" id="UP000010809"/>
    </source>
</evidence>
<dbReference type="Pfam" id="PF00581">
    <property type="entry name" value="Rhodanese"/>
    <property type="match status" value="1"/>
</dbReference>
<accession>L0E293</accession>
<dbReference type="AlphaFoldDB" id="L0E293"/>
<dbReference type="CDD" id="cd00158">
    <property type="entry name" value="RHOD"/>
    <property type="match status" value="1"/>
</dbReference>
<dbReference type="PANTHER" id="PTHR43031:SF18">
    <property type="entry name" value="RHODANESE-RELATED SULFURTRANSFERASES"/>
    <property type="match status" value="1"/>
</dbReference>
<dbReference type="KEGG" id="tni:TVNIR_3729"/>
<dbReference type="InterPro" id="IPR001763">
    <property type="entry name" value="Rhodanese-like_dom"/>
</dbReference>
<dbReference type="SUPFAM" id="SSF52821">
    <property type="entry name" value="Rhodanese/Cell cycle control phosphatase"/>
    <property type="match status" value="1"/>
</dbReference>
<organism evidence="3 4">
    <name type="scientific">Thioalkalivibrio nitratireducens (strain DSM 14787 / UNIQEM 213 / ALEN2)</name>
    <dbReference type="NCBI Taxonomy" id="1255043"/>
    <lineage>
        <taxon>Bacteria</taxon>
        <taxon>Pseudomonadati</taxon>
        <taxon>Pseudomonadota</taxon>
        <taxon>Gammaproteobacteria</taxon>
        <taxon>Chromatiales</taxon>
        <taxon>Ectothiorhodospiraceae</taxon>
        <taxon>Thioalkalivibrio</taxon>
    </lineage>
</organism>
<evidence type="ECO:0000313" key="3">
    <source>
        <dbReference type="EMBL" id="AGA35357.1"/>
    </source>
</evidence>
<evidence type="ECO:0000256" key="1">
    <source>
        <dbReference type="SAM" id="Phobius"/>
    </source>
</evidence>
<proteinExistence type="predicted"/>
<dbReference type="eggNOG" id="COG0607">
    <property type="taxonomic scope" value="Bacteria"/>
</dbReference>
<gene>
    <name evidence="3" type="primary">yibN [H]</name>
    <name evidence="3" type="ordered locus">TVNIR_3729</name>
</gene>
<dbReference type="OrthoDB" id="9808735at2"/>
<dbReference type="Proteomes" id="UP000010809">
    <property type="component" value="Chromosome"/>
</dbReference>
<keyword evidence="4" id="KW-1185">Reference proteome</keyword>
<keyword evidence="1" id="KW-1133">Transmembrane helix</keyword>
<dbReference type="RefSeq" id="WP_015260449.1">
    <property type="nucleotide sequence ID" value="NC_019902.2"/>
</dbReference>
<dbReference type="SMART" id="SM00450">
    <property type="entry name" value="RHOD"/>
    <property type="match status" value="1"/>
</dbReference>
<dbReference type="InterPro" id="IPR050229">
    <property type="entry name" value="GlpE_sulfurtransferase"/>
</dbReference>
<dbReference type="PROSITE" id="PS50206">
    <property type="entry name" value="RHODANESE_3"/>
    <property type="match status" value="1"/>
</dbReference>
<feature type="domain" description="Rhodanese" evidence="2">
    <location>
        <begin position="51"/>
        <end position="141"/>
    </location>
</feature>
<evidence type="ECO:0000259" key="2">
    <source>
        <dbReference type="PROSITE" id="PS50206"/>
    </source>
</evidence>
<dbReference type="InterPro" id="IPR036873">
    <property type="entry name" value="Rhodanese-like_dom_sf"/>
</dbReference>
<feature type="transmembrane region" description="Helical" evidence="1">
    <location>
        <begin position="12"/>
        <end position="29"/>
    </location>
</feature>
<dbReference type="HOGENOM" id="CLU_089574_1_5_6"/>
<dbReference type="EMBL" id="CP003989">
    <property type="protein sequence ID" value="AGA35357.1"/>
    <property type="molecule type" value="Genomic_DNA"/>
</dbReference>
<name>L0E293_THIND</name>